<feature type="transmembrane region" description="Helical" evidence="7">
    <location>
        <begin position="123"/>
        <end position="142"/>
    </location>
</feature>
<keyword evidence="4 7" id="KW-0812">Transmembrane</keyword>
<protein>
    <submittedName>
        <fullName evidence="9">Threonine/homoserine efflux transporter RhtA</fullName>
    </submittedName>
</protein>
<comment type="similarity">
    <text evidence="2">Belongs to the EamA transporter family.</text>
</comment>
<evidence type="ECO:0000256" key="7">
    <source>
        <dbReference type="SAM" id="Phobius"/>
    </source>
</evidence>
<dbReference type="InterPro" id="IPR051258">
    <property type="entry name" value="Diverse_Substrate_Transporter"/>
</dbReference>
<dbReference type="SUPFAM" id="SSF103481">
    <property type="entry name" value="Multidrug resistance efflux transporter EmrE"/>
    <property type="match status" value="2"/>
</dbReference>
<feature type="transmembrane region" description="Helical" evidence="7">
    <location>
        <begin position="179"/>
        <end position="196"/>
    </location>
</feature>
<dbReference type="Proteomes" id="UP000276232">
    <property type="component" value="Unassembled WGS sequence"/>
</dbReference>
<reference evidence="9 10" key="1">
    <citation type="journal article" date="2015" name="Stand. Genomic Sci.">
        <title>Genomic Encyclopedia of Bacterial and Archaeal Type Strains, Phase III: the genomes of soil and plant-associated and newly described type strains.</title>
        <authorList>
            <person name="Whitman W.B."/>
            <person name="Woyke T."/>
            <person name="Klenk H.P."/>
            <person name="Zhou Y."/>
            <person name="Lilburn T.G."/>
            <person name="Beck B.J."/>
            <person name="De Vos P."/>
            <person name="Vandamme P."/>
            <person name="Eisen J.A."/>
            <person name="Garrity G."/>
            <person name="Hugenholtz P."/>
            <person name="Kyrpides N.C."/>
        </authorList>
    </citation>
    <scope>NUCLEOTIDE SEQUENCE [LARGE SCALE GENOMIC DNA]</scope>
    <source>
        <strain evidence="9 10">CECT 7306</strain>
    </source>
</reference>
<dbReference type="RefSeq" id="WP_199720210.1">
    <property type="nucleotide sequence ID" value="NZ_RJKN01000006.1"/>
</dbReference>
<feature type="transmembrane region" description="Helical" evidence="7">
    <location>
        <begin position="304"/>
        <end position="323"/>
    </location>
</feature>
<evidence type="ECO:0000256" key="5">
    <source>
        <dbReference type="ARBA" id="ARBA00022989"/>
    </source>
</evidence>
<comment type="subcellular location">
    <subcellularLocation>
        <location evidence="1">Cell membrane</location>
        <topology evidence="1">Multi-pass membrane protein</topology>
    </subcellularLocation>
</comment>
<keyword evidence="6 7" id="KW-0472">Membrane</keyword>
<dbReference type="AlphaFoldDB" id="A0A3N1GWL0"/>
<dbReference type="InParanoid" id="A0A3N1GWL0"/>
<proteinExistence type="inferred from homology"/>
<feature type="domain" description="EamA" evidence="8">
    <location>
        <begin position="34"/>
        <end position="167"/>
    </location>
</feature>
<dbReference type="Pfam" id="PF00892">
    <property type="entry name" value="EamA"/>
    <property type="match status" value="2"/>
</dbReference>
<name>A0A3N1GWL0_9ACTN</name>
<gene>
    <name evidence="9" type="ORF">EDC03_2430</name>
</gene>
<dbReference type="InterPro" id="IPR037185">
    <property type="entry name" value="EmrE-like"/>
</dbReference>
<feature type="transmembrane region" description="Helical" evidence="7">
    <location>
        <begin position="281"/>
        <end position="298"/>
    </location>
</feature>
<keyword evidence="5 7" id="KW-1133">Transmembrane helix</keyword>
<evidence type="ECO:0000256" key="1">
    <source>
        <dbReference type="ARBA" id="ARBA00004651"/>
    </source>
</evidence>
<feature type="transmembrane region" description="Helical" evidence="7">
    <location>
        <begin position="27"/>
        <end position="46"/>
    </location>
</feature>
<keyword evidence="3" id="KW-1003">Cell membrane</keyword>
<dbReference type="GO" id="GO:0005886">
    <property type="term" value="C:plasma membrane"/>
    <property type="evidence" value="ECO:0007669"/>
    <property type="project" value="UniProtKB-SubCell"/>
</dbReference>
<feature type="transmembrane region" description="Helical" evidence="7">
    <location>
        <begin position="208"/>
        <end position="228"/>
    </location>
</feature>
<accession>A0A3N1GWL0</accession>
<feature type="transmembrane region" description="Helical" evidence="7">
    <location>
        <begin position="149"/>
        <end position="167"/>
    </location>
</feature>
<evidence type="ECO:0000256" key="4">
    <source>
        <dbReference type="ARBA" id="ARBA00022692"/>
    </source>
</evidence>
<dbReference type="InterPro" id="IPR000620">
    <property type="entry name" value="EamA_dom"/>
</dbReference>
<evidence type="ECO:0000256" key="6">
    <source>
        <dbReference type="ARBA" id="ARBA00023136"/>
    </source>
</evidence>
<evidence type="ECO:0000313" key="10">
    <source>
        <dbReference type="Proteomes" id="UP000276232"/>
    </source>
</evidence>
<evidence type="ECO:0000259" key="8">
    <source>
        <dbReference type="Pfam" id="PF00892"/>
    </source>
</evidence>
<dbReference type="PANTHER" id="PTHR42920:SF11">
    <property type="entry name" value="INNER MEMBRANE PROTEIN YTFF"/>
    <property type="match status" value="1"/>
</dbReference>
<feature type="transmembrane region" description="Helical" evidence="7">
    <location>
        <begin position="66"/>
        <end position="87"/>
    </location>
</feature>
<keyword evidence="10" id="KW-1185">Reference proteome</keyword>
<organism evidence="9 10">
    <name type="scientific">Pseudokineococcus lusitanus</name>
    <dbReference type="NCBI Taxonomy" id="763993"/>
    <lineage>
        <taxon>Bacteria</taxon>
        <taxon>Bacillati</taxon>
        <taxon>Actinomycetota</taxon>
        <taxon>Actinomycetes</taxon>
        <taxon>Kineosporiales</taxon>
        <taxon>Kineosporiaceae</taxon>
        <taxon>Pseudokineococcus</taxon>
    </lineage>
</organism>
<comment type="caution">
    <text evidence="9">The sequence shown here is derived from an EMBL/GenBank/DDBJ whole genome shotgun (WGS) entry which is preliminary data.</text>
</comment>
<sequence length="329" mass="32732">MAAAEPVALGATQRWASRRRRARTSLAGARGLVGLAVALLSALVFATSGTLAKGLLTAGWSPGAVVLARVLVGGLVLAVPAALQLRGRWHLLRADGRTVVAYGLVAVAGCQLAYFSAVQTLSVGVALLLEYLAPALLVLLAWARGRRPAPLVLAGTVAALAGLVLVLDLTGSVRVDAVGVVWGLLAACGLAVYFALSARPGAGLPPLALAAGGLLVGALALAVAGAVGVLPLETARGDVALAGAQVPWWVAVLALALVAGALAYATGIVGARRLGERTASFVGLTEVLFAVLVAWLLLGELPAPVQLLGGVLVVGGAAAVAAGERRPSA</sequence>
<evidence type="ECO:0000256" key="2">
    <source>
        <dbReference type="ARBA" id="ARBA00007362"/>
    </source>
</evidence>
<evidence type="ECO:0000256" key="3">
    <source>
        <dbReference type="ARBA" id="ARBA00022475"/>
    </source>
</evidence>
<feature type="domain" description="EamA" evidence="8">
    <location>
        <begin position="179"/>
        <end position="320"/>
    </location>
</feature>
<dbReference type="EMBL" id="RJKN01000006">
    <property type="protein sequence ID" value="ROP34614.1"/>
    <property type="molecule type" value="Genomic_DNA"/>
</dbReference>
<feature type="transmembrane region" description="Helical" evidence="7">
    <location>
        <begin position="248"/>
        <end position="269"/>
    </location>
</feature>
<evidence type="ECO:0000313" key="9">
    <source>
        <dbReference type="EMBL" id="ROP34614.1"/>
    </source>
</evidence>
<feature type="transmembrane region" description="Helical" evidence="7">
    <location>
        <begin position="99"/>
        <end position="117"/>
    </location>
</feature>
<dbReference type="PANTHER" id="PTHR42920">
    <property type="entry name" value="OS03G0707200 PROTEIN-RELATED"/>
    <property type="match status" value="1"/>
</dbReference>